<dbReference type="OrthoDB" id="3465099at2759"/>
<evidence type="ECO:0000313" key="1">
    <source>
        <dbReference type="EMBL" id="PMD47945.1"/>
    </source>
</evidence>
<accession>A0A2J6SB06</accession>
<evidence type="ECO:0000313" key="2">
    <source>
        <dbReference type="Proteomes" id="UP000235786"/>
    </source>
</evidence>
<dbReference type="EMBL" id="KZ613938">
    <property type="protein sequence ID" value="PMD47945.1"/>
    <property type="molecule type" value="Genomic_DNA"/>
</dbReference>
<name>A0A2J6SB06_HYAVF</name>
<organism evidence="1 2">
    <name type="scientific">Hyaloscypha variabilis (strain UAMH 11265 / GT02V1 / F)</name>
    <name type="common">Meliniomyces variabilis</name>
    <dbReference type="NCBI Taxonomy" id="1149755"/>
    <lineage>
        <taxon>Eukaryota</taxon>
        <taxon>Fungi</taxon>
        <taxon>Dikarya</taxon>
        <taxon>Ascomycota</taxon>
        <taxon>Pezizomycotina</taxon>
        <taxon>Leotiomycetes</taxon>
        <taxon>Helotiales</taxon>
        <taxon>Hyaloscyphaceae</taxon>
        <taxon>Hyaloscypha</taxon>
        <taxon>Hyaloscypha variabilis</taxon>
    </lineage>
</organism>
<dbReference type="STRING" id="1149755.A0A2J6SB06"/>
<keyword evidence="2" id="KW-1185">Reference proteome</keyword>
<reference evidence="1 2" key="1">
    <citation type="submission" date="2016-04" db="EMBL/GenBank/DDBJ databases">
        <title>A degradative enzymes factory behind the ericoid mycorrhizal symbiosis.</title>
        <authorList>
            <consortium name="DOE Joint Genome Institute"/>
            <person name="Martino E."/>
            <person name="Morin E."/>
            <person name="Grelet G."/>
            <person name="Kuo A."/>
            <person name="Kohler A."/>
            <person name="Daghino S."/>
            <person name="Barry K."/>
            <person name="Choi C."/>
            <person name="Cichocki N."/>
            <person name="Clum A."/>
            <person name="Copeland A."/>
            <person name="Hainaut M."/>
            <person name="Haridas S."/>
            <person name="Labutti K."/>
            <person name="Lindquist E."/>
            <person name="Lipzen A."/>
            <person name="Khouja H.-R."/>
            <person name="Murat C."/>
            <person name="Ohm R."/>
            <person name="Olson A."/>
            <person name="Spatafora J."/>
            <person name="Veneault-Fourrey C."/>
            <person name="Henrissat B."/>
            <person name="Grigoriev I."/>
            <person name="Martin F."/>
            <person name="Perotto S."/>
        </authorList>
    </citation>
    <scope>NUCLEOTIDE SEQUENCE [LARGE SCALE GENOMIC DNA]</scope>
    <source>
        <strain evidence="1 2">F</strain>
    </source>
</reference>
<gene>
    <name evidence="1" type="ORF">L207DRAFT_576708</name>
</gene>
<dbReference type="Proteomes" id="UP000235786">
    <property type="component" value="Unassembled WGS sequence"/>
</dbReference>
<protein>
    <submittedName>
        <fullName evidence="1">Uncharacterized protein</fullName>
    </submittedName>
</protein>
<dbReference type="AlphaFoldDB" id="A0A2J6SB06"/>
<sequence length="223" mass="24770">MAAPVLQPYSSSVFNTLPSLHDADAEFKERNAAAIMKTALADIFTKYNVEGLLGVQLLHRHFRLENDERLVDAGGASIPWSNEGSEALDSRILPVSWAFDGDVYHPYEFKFVPPTQDLHEPIVPEPFLFEFNEALKAHDLQGVLGIRSLKPDFGNKPEMEITNGRSNITFDYDSDAAENDNAIEASWAFREDGILTAATFCTSYCSGRSDYGGHNKYHSTSSC</sequence>
<proteinExistence type="predicted"/>